<proteinExistence type="predicted"/>
<keyword evidence="2" id="KW-1185">Reference proteome</keyword>
<organism evidence="1 2">
    <name type="scientific">Mycolicibacterium cyprinidarum</name>
    <dbReference type="NCBI Taxonomy" id="2860311"/>
    <lineage>
        <taxon>Bacteria</taxon>
        <taxon>Bacillati</taxon>
        <taxon>Actinomycetota</taxon>
        <taxon>Actinomycetes</taxon>
        <taxon>Mycobacteriales</taxon>
        <taxon>Mycobacteriaceae</taxon>
        <taxon>Mycolicibacterium</taxon>
    </lineage>
</organism>
<dbReference type="Proteomes" id="UP001060504">
    <property type="component" value="Unassembled WGS sequence"/>
</dbReference>
<protein>
    <submittedName>
        <fullName evidence="1">Uncharacterized protein</fullName>
    </submittedName>
</protein>
<comment type="caution">
    <text evidence="1">The sequence shown here is derived from an EMBL/GenBank/DDBJ whole genome shotgun (WGS) entry which is preliminary data.</text>
</comment>
<evidence type="ECO:0000313" key="2">
    <source>
        <dbReference type="Proteomes" id="UP001060504"/>
    </source>
</evidence>
<evidence type="ECO:0000313" key="1">
    <source>
        <dbReference type="EMBL" id="GJF14856.1"/>
    </source>
</evidence>
<sequence>MVFWWFAGDTLVYLEFKSHLTSMVTTAFCSDTPSHLVWA</sequence>
<name>A0ABQ4VG91_9MYCO</name>
<reference evidence="1 2" key="1">
    <citation type="submission" date="2021-08" db="EMBL/GenBank/DDBJ databases">
        <title>Draft genome sequence of Mycolicibacterium sp. NGTWS1702 strain.</title>
        <authorList>
            <person name="Matsumoto M."/>
            <person name="Tang B.C.C."/>
            <person name="Machida Y."/>
            <person name="Matoyama H."/>
            <person name="Kishihara T."/>
            <person name="Sato S."/>
            <person name="Kondo I."/>
            <person name="Sano M."/>
            <person name="Kato G."/>
        </authorList>
    </citation>
    <scope>NUCLEOTIDE SEQUENCE [LARGE SCALE GENOMIC DNA]</scope>
    <source>
        <strain evidence="1 2">NGTWSNA01</strain>
    </source>
</reference>
<gene>
    <name evidence="1" type="ORF">NGTWS1702_17360</name>
</gene>
<accession>A0ABQ4VG91</accession>
<dbReference type="EMBL" id="BPRH01001823">
    <property type="protein sequence ID" value="GJF14856.1"/>
    <property type="molecule type" value="Genomic_DNA"/>
</dbReference>